<dbReference type="InterPro" id="IPR051553">
    <property type="entry name" value="Ran_GTPase-activating"/>
</dbReference>
<dbReference type="VEuPathDB" id="TriTrypDB:LpyrH10_01_8600"/>
<dbReference type="Proteomes" id="UP000037923">
    <property type="component" value="Unassembled WGS sequence"/>
</dbReference>
<evidence type="ECO:0000313" key="4">
    <source>
        <dbReference type="Proteomes" id="UP000037923"/>
    </source>
</evidence>
<evidence type="ECO:0000256" key="2">
    <source>
        <dbReference type="SAM" id="MobiDB-lite"/>
    </source>
</evidence>
<name>A0A0M9GBK8_LEPPY</name>
<feature type="compositionally biased region" description="Low complexity" evidence="2">
    <location>
        <begin position="1478"/>
        <end position="1490"/>
    </location>
</feature>
<feature type="compositionally biased region" description="Polar residues" evidence="2">
    <location>
        <begin position="1716"/>
        <end position="1732"/>
    </location>
</feature>
<feature type="compositionally biased region" description="Acidic residues" evidence="2">
    <location>
        <begin position="1360"/>
        <end position="1373"/>
    </location>
</feature>
<feature type="compositionally biased region" description="Polar residues" evidence="2">
    <location>
        <begin position="175"/>
        <end position="187"/>
    </location>
</feature>
<dbReference type="PROSITE" id="PS00626">
    <property type="entry name" value="RCC1_2"/>
    <property type="match status" value="1"/>
</dbReference>
<dbReference type="InterPro" id="IPR009091">
    <property type="entry name" value="RCC1/BLIP-II"/>
</dbReference>
<feature type="compositionally biased region" description="Polar residues" evidence="2">
    <location>
        <begin position="533"/>
        <end position="545"/>
    </location>
</feature>
<feature type="compositionally biased region" description="Polar residues" evidence="2">
    <location>
        <begin position="481"/>
        <end position="493"/>
    </location>
</feature>
<dbReference type="Pfam" id="PF13540">
    <property type="entry name" value="RCC1_2"/>
    <property type="match status" value="1"/>
</dbReference>
<dbReference type="OMA" id="CAREHTC"/>
<organism evidence="3 4">
    <name type="scientific">Leptomonas pyrrhocoris</name>
    <name type="common">Firebug parasite</name>
    <dbReference type="NCBI Taxonomy" id="157538"/>
    <lineage>
        <taxon>Eukaryota</taxon>
        <taxon>Discoba</taxon>
        <taxon>Euglenozoa</taxon>
        <taxon>Kinetoplastea</taxon>
        <taxon>Metakinetoplastina</taxon>
        <taxon>Trypanosomatida</taxon>
        <taxon>Trypanosomatidae</taxon>
        <taxon>Leishmaniinae</taxon>
        <taxon>Leptomonas</taxon>
    </lineage>
</organism>
<dbReference type="Gene3D" id="2.130.10.30">
    <property type="entry name" value="Regulator of chromosome condensation 1/beta-lactamase-inhibitor protein II"/>
    <property type="match status" value="4"/>
</dbReference>
<feature type="compositionally biased region" description="Low complexity" evidence="2">
    <location>
        <begin position="1374"/>
        <end position="1403"/>
    </location>
</feature>
<accession>A0A0M9GBK8</accession>
<feature type="repeat" description="RCC1" evidence="1">
    <location>
        <begin position="1144"/>
        <end position="1203"/>
    </location>
</feature>
<dbReference type="PANTHER" id="PTHR45982">
    <property type="entry name" value="REGULATOR OF CHROMOSOME CONDENSATION"/>
    <property type="match status" value="1"/>
</dbReference>
<feature type="region of interest" description="Disordered" evidence="2">
    <location>
        <begin position="441"/>
        <end position="571"/>
    </location>
</feature>
<feature type="repeat" description="RCC1" evidence="1">
    <location>
        <begin position="975"/>
        <end position="1035"/>
    </location>
</feature>
<feature type="region of interest" description="Disordered" evidence="2">
    <location>
        <begin position="162"/>
        <end position="216"/>
    </location>
</feature>
<gene>
    <name evidence="3" type="ORF">ABB37_00860</name>
</gene>
<dbReference type="PROSITE" id="PS50012">
    <property type="entry name" value="RCC1_3"/>
    <property type="match status" value="7"/>
</dbReference>
<dbReference type="GeneID" id="26901157"/>
<dbReference type="OrthoDB" id="263402at2759"/>
<protein>
    <submittedName>
        <fullName evidence="3">Uncharacterized protein</fullName>
    </submittedName>
</protein>
<dbReference type="EMBL" id="LGTL01000001">
    <property type="protein sequence ID" value="KPA86796.1"/>
    <property type="molecule type" value="Genomic_DNA"/>
</dbReference>
<evidence type="ECO:0000313" key="3">
    <source>
        <dbReference type="EMBL" id="KPA86796.1"/>
    </source>
</evidence>
<feature type="repeat" description="RCC1" evidence="1">
    <location>
        <begin position="1090"/>
        <end position="1143"/>
    </location>
</feature>
<feature type="compositionally biased region" description="Polar residues" evidence="2">
    <location>
        <begin position="1501"/>
        <end position="1521"/>
    </location>
</feature>
<feature type="region of interest" description="Disordered" evidence="2">
    <location>
        <begin position="1428"/>
        <end position="1521"/>
    </location>
</feature>
<dbReference type="Pfam" id="PF00415">
    <property type="entry name" value="RCC1"/>
    <property type="match status" value="4"/>
</dbReference>
<dbReference type="InterPro" id="IPR000408">
    <property type="entry name" value="Reg_chr_condens"/>
</dbReference>
<keyword evidence="4" id="KW-1185">Reference proteome</keyword>
<feature type="compositionally biased region" description="Low complexity" evidence="2">
    <location>
        <begin position="1428"/>
        <end position="1443"/>
    </location>
</feature>
<feature type="region of interest" description="Disordered" evidence="2">
    <location>
        <begin position="1666"/>
        <end position="1697"/>
    </location>
</feature>
<feature type="repeat" description="RCC1" evidence="1">
    <location>
        <begin position="831"/>
        <end position="880"/>
    </location>
</feature>
<feature type="region of interest" description="Disordered" evidence="2">
    <location>
        <begin position="261"/>
        <end position="287"/>
    </location>
</feature>
<feature type="repeat" description="RCC1" evidence="1">
    <location>
        <begin position="1036"/>
        <end position="1089"/>
    </location>
</feature>
<feature type="compositionally biased region" description="Polar residues" evidence="2">
    <location>
        <begin position="511"/>
        <end position="525"/>
    </location>
</feature>
<dbReference type="SUPFAM" id="SSF50985">
    <property type="entry name" value="RCC1/BLIP-II"/>
    <property type="match status" value="3"/>
</dbReference>
<sequence length="1817" mass="191251">MEAACQRFCDGDISSLFDIVNFIDARKSHENHRLGTRTLTAIINLLIQEGAELRRAHGKDYGLPSPPAFFATRVLAQVGTRQSEEGSEVQRALLVLGLQRCRDLCLDAYFGLGRAQRYYVIMFVKLLTMLYGCTPQDLLHNETSINMLTGCLEAGQSAQHSPGAVSLSETAARASPQQHAGSTSGNIAGSGPSRGSHARSPPPPRDGAPNSSRPSNIQNRSALLVSIPGVSFDMPLRATRGYRDLPKKPINAPFAVNPLYEDASSPGGEGNARDTNVISRPDSPVSPSPGLVTVAYSAAPEITIPAQFPTPVVLFSSYYGLGCVPRLPTTDDLARLDAWRQESQQLPRPPRDLQKSIIKTGKGFAESGDAGREFGRMRLAALRCSTPGPTSEAETPTFLVHNEDNFAPANTAAAPYQRLCRQSLLLQQYIDHGKLLSWGSAAKGALGPSRQRRPLRGFDSSDRPAAIAPPPAPPTKASAPLNNPATTAAQKQNAPGKATASEAKPNKIVPTATNTHSNHDNSPPTTVEKAPTPLTSTRAVSSGPQGYSDVAATPTATHAQNGPHRAPSSPSGCEEYVYLPTPVYTTARVAAIACGLSVTYVVTTEGVLYSCGRGENGQLGIGMRSLRYAESGTSCLQRVLLKEDETVTRVAAGTACAVALAGDDTLYCWGHNVYGQCVKLPDLSRVLTPVRLRTCAYKVRDICFGQFFGVLLFDDGGMGTWGIASMLGVITAEKAQRESLAPDQCKCARHVVRLELETDCPMAAVRAGPWHALAISKRGEVYTWGVGRGGRLGHGTDGAEVKPRLVQGLSMCYVVDASCASAHTAVLTSSGSVYVFGENAEGQLGLRGRSPRRLPMALPLPGKAVAVACAREHTCVLLQDGDVVACGSYRTSGVGLGYGTRLCAPVRILTNYVSLTLQCGHFHSLAGALPRRTALMTVGCSTIDEVSRILSVVVRSGVRCAASGVGFLVVLSENNSLVSIGRGERGQLGIGDCMKPASSDDVTVTPKFTPVQLPSGVVIQHLRCGPDYVVALDQNGAVYGWGSNERQKLGQPLQVDYVYTPVRLSGYGQQQRIVQVACGGTFMIALTGDGDVLTHGEATYCGLGRELRDSRKLNVSTPTAIPSLRDIVAIAAGRRHAIAMTASCNIYAWGVGVLGCGAAAAAVAVGRADSVTSAAFTPVRVALTEHIRTIGCGAHNSFAITDDGALWVWGVNMYGECGVPPSCEGGAHVTAAGSTPQQPDGMAAPEDAVRVMQTPICVARQVRDAAFTSQFGLAVFEDGQVRVSGRVRHGGRKYFLPTFHSDPQPHFSIEVNEPVRGRWQGESSSMGSSQLSRVEAAAAAISAAPAPPTHASKREVVNLGDEDEDDADEEGDDSSSTLSSVGSGRVSPQMHPSASARLPPSSAGTAAALPVQRASCAAVAESRRSPLKEVAQQELQQQLAPKVVSPSRESTGAPPRPSSSDDHTEPPVGVSARASAEPPTHTTTTPTITPASNPRLPPVRPSTSRPHYDEASTTPDWKAVMSSSTGAAPRLTLASPHAPFIATASKMVKEGEVFVPLPSAPRTSHLRPTAVAGAAREAAEAAAPLRTSSVDCDAAAETEAEAEEDFLDSVVQRAALETTHPDRGASSAADVEGLLLFPLETPWHEHTPRVSETPAAEATFIGSSSLTSLPLLPRPPPTPPPAPLSGAARPAQPPTKTAPNVALRVATSLPAATANSVEAKTFSSRPANTGVPTRNDGAKSANTPTTNTTATATATATAPIAAAAEEKRVFGIRCFAGWEQICVVMEKHRPVAKEVRMAQDGLKVLLHEPRSGDEMRM</sequence>
<dbReference type="RefSeq" id="XP_015665235.1">
    <property type="nucleotide sequence ID" value="XM_015797227.1"/>
</dbReference>
<feature type="repeat" description="RCC1" evidence="1">
    <location>
        <begin position="606"/>
        <end position="663"/>
    </location>
</feature>
<feature type="region of interest" description="Disordered" evidence="2">
    <location>
        <begin position="1716"/>
        <end position="1747"/>
    </location>
</feature>
<feature type="compositionally biased region" description="Pro residues" evidence="2">
    <location>
        <begin position="1672"/>
        <end position="1683"/>
    </location>
</feature>
<feature type="repeat" description="RCC1" evidence="1">
    <location>
        <begin position="779"/>
        <end position="830"/>
    </location>
</feature>
<evidence type="ECO:0000256" key="1">
    <source>
        <dbReference type="PROSITE-ProRule" id="PRU00235"/>
    </source>
</evidence>
<dbReference type="PRINTS" id="PR00633">
    <property type="entry name" value="RCCNDNSATION"/>
</dbReference>
<feature type="region of interest" description="Disordered" evidence="2">
    <location>
        <begin position="1360"/>
        <end position="1406"/>
    </location>
</feature>
<reference evidence="3 4" key="1">
    <citation type="submission" date="2015-07" db="EMBL/GenBank/DDBJ databases">
        <title>High-quality genome of monoxenous trypanosomatid Leptomonas pyrrhocoris.</title>
        <authorList>
            <person name="Flegontov P."/>
            <person name="Butenko A."/>
            <person name="Firsov S."/>
            <person name="Vlcek C."/>
            <person name="Logacheva M.D."/>
            <person name="Field M."/>
            <person name="Filatov D."/>
            <person name="Flegontova O."/>
            <person name="Gerasimov E."/>
            <person name="Jackson A.P."/>
            <person name="Kelly S."/>
            <person name="Opperdoes F."/>
            <person name="O'Reilly A."/>
            <person name="Votypka J."/>
            <person name="Yurchenko V."/>
            <person name="Lukes J."/>
        </authorList>
    </citation>
    <scope>NUCLEOTIDE SEQUENCE [LARGE SCALE GENOMIC DNA]</scope>
    <source>
        <strain evidence="3">H10</strain>
    </source>
</reference>
<proteinExistence type="predicted"/>
<comment type="caution">
    <text evidence="3">The sequence shown here is derived from an EMBL/GenBank/DDBJ whole genome shotgun (WGS) entry which is preliminary data.</text>
</comment>
<dbReference type="PANTHER" id="PTHR45982:SF1">
    <property type="entry name" value="REGULATOR OF CHROMOSOME CONDENSATION"/>
    <property type="match status" value="1"/>
</dbReference>